<dbReference type="EMBL" id="JFAX01000013">
    <property type="protein sequence ID" value="EXI66752.1"/>
    <property type="molecule type" value="Genomic_DNA"/>
</dbReference>
<dbReference type="PATRIC" id="fig|1454001.3.peg.2379"/>
<reference evidence="2" key="1">
    <citation type="submission" date="2014-02" db="EMBL/GenBank/DDBJ databases">
        <title>Expanding our view of genomic diversity in Candidatus Accumulibacter clades.</title>
        <authorList>
            <person name="Skennerton C.T."/>
            <person name="Barr J.J."/>
            <person name="Slater F.R."/>
            <person name="Bond P.L."/>
            <person name="Tyson G.W."/>
        </authorList>
    </citation>
    <scope>NUCLEOTIDE SEQUENCE [LARGE SCALE GENOMIC DNA]</scope>
</reference>
<evidence type="ECO:0000313" key="3">
    <source>
        <dbReference type="Proteomes" id="UP000020218"/>
    </source>
</evidence>
<feature type="transmembrane region" description="Helical" evidence="1">
    <location>
        <begin position="20"/>
        <end position="39"/>
    </location>
</feature>
<gene>
    <name evidence="2" type="ORF">AW08_02335</name>
</gene>
<keyword evidence="1" id="KW-0812">Transmembrane</keyword>
<sequence>MSEGKPSYVREVLTSQGNLYAFLGSLALGAVLSIPFGFGVGAIPLIAFAAGDILAALHIPSLPSFRDRVDRRWRAKLRQASRTQLIDEIQKRTGKRALPAATLRTYQRMYERVQSLYQRAESGQGRLAWRDVEQLDDVTLEYLAMWLALLVMDDRAESVNPREVEAKLAAVDRELAAPRSGTDLRQLHKARADYAAVIERHNRMQSRRRALEAAMLSMPDQVDEIYQTIMTLPVTEEVGVRLEEAIGRLRLQEDLEADLASDLADALPGVAMPQPAADAARQRRLVAVGGGRRGA</sequence>
<name>A0A011NQ46_9PROT</name>
<proteinExistence type="predicted"/>
<accession>A0A011NQ46</accession>
<protein>
    <submittedName>
        <fullName evidence="2">Uncharacterized protein</fullName>
    </submittedName>
</protein>
<dbReference type="AlphaFoldDB" id="A0A011NQ46"/>
<organism evidence="2 3">
    <name type="scientific">Candidatus Accumulibacter adjunctus</name>
    <dbReference type="NCBI Taxonomy" id="1454001"/>
    <lineage>
        <taxon>Bacteria</taxon>
        <taxon>Pseudomonadati</taxon>
        <taxon>Pseudomonadota</taxon>
        <taxon>Betaproteobacteria</taxon>
        <taxon>Candidatus Accumulibacter</taxon>
    </lineage>
</organism>
<keyword evidence="1" id="KW-1133">Transmembrane helix</keyword>
<evidence type="ECO:0000313" key="2">
    <source>
        <dbReference type="EMBL" id="EXI66752.1"/>
    </source>
</evidence>
<keyword evidence="1" id="KW-0472">Membrane</keyword>
<comment type="caution">
    <text evidence="2">The sequence shown here is derived from an EMBL/GenBank/DDBJ whole genome shotgun (WGS) entry which is preliminary data.</text>
</comment>
<keyword evidence="3" id="KW-1185">Reference proteome</keyword>
<evidence type="ECO:0000256" key="1">
    <source>
        <dbReference type="SAM" id="Phobius"/>
    </source>
</evidence>
<dbReference type="STRING" id="1454001.AW08_02335"/>
<dbReference type="Proteomes" id="UP000020218">
    <property type="component" value="Unassembled WGS sequence"/>
</dbReference>